<feature type="region of interest" description="Disordered" evidence="13">
    <location>
        <begin position="554"/>
        <end position="586"/>
    </location>
</feature>
<dbReference type="InterPro" id="IPR013986">
    <property type="entry name" value="DExx_box_DNA_helicase_dom_sf"/>
</dbReference>
<dbReference type="Gene3D" id="1.10.10.160">
    <property type="match status" value="1"/>
</dbReference>
<keyword evidence="4 12" id="KW-0378">Hydrolase</keyword>
<evidence type="ECO:0000259" key="15">
    <source>
        <dbReference type="PROSITE" id="PS51198"/>
    </source>
</evidence>
<evidence type="ECO:0000256" key="3">
    <source>
        <dbReference type="ARBA" id="ARBA00022763"/>
    </source>
</evidence>
<evidence type="ECO:0000256" key="9">
    <source>
        <dbReference type="ARBA" id="ARBA00034617"/>
    </source>
</evidence>
<dbReference type="PROSITE" id="PS51198">
    <property type="entry name" value="UVRD_HELICASE_ATP_BIND"/>
    <property type="match status" value="1"/>
</dbReference>
<feature type="domain" description="UvrD-like helicase ATP-binding" evidence="15">
    <location>
        <begin position="6"/>
        <end position="287"/>
    </location>
</feature>
<evidence type="ECO:0000256" key="6">
    <source>
        <dbReference type="ARBA" id="ARBA00022840"/>
    </source>
</evidence>
<evidence type="ECO:0000256" key="11">
    <source>
        <dbReference type="ARBA" id="ARBA00048988"/>
    </source>
</evidence>
<comment type="similarity">
    <text evidence="1">Belongs to the helicase family. UvrD subfamily.</text>
</comment>
<name>A0ABP4UM46_9ACTN</name>
<evidence type="ECO:0000256" key="5">
    <source>
        <dbReference type="ARBA" id="ARBA00022806"/>
    </source>
</evidence>
<dbReference type="Proteomes" id="UP001500618">
    <property type="component" value="Unassembled WGS sequence"/>
</dbReference>
<dbReference type="Pfam" id="PF13361">
    <property type="entry name" value="UvrD_C"/>
    <property type="match status" value="2"/>
</dbReference>
<evidence type="ECO:0000256" key="7">
    <source>
        <dbReference type="ARBA" id="ARBA00023204"/>
    </source>
</evidence>
<keyword evidence="3" id="KW-0227">DNA damage</keyword>
<dbReference type="SUPFAM" id="SSF47819">
    <property type="entry name" value="HRDC-like"/>
    <property type="match status" value="1"/>
</dbReference>
<sequence>MSAVLAGLDEAQTEAVLAPGGPVCVLAGAGTGKTRTITHRIAYRSLTGETAARHVLAITFTARAAGEMRGRLIQLGVAGAQARTFHAAALRQLRYFAPRLFQGRPMPELLESKGRLVSQAALREGVRLAGTAVRDVTSEIEWAKAMMIEASDFPAAATKAERELPIDAAALSSVYMAYEQLKRRSQRIDFEDLLRAMVWALEEHPDVAEQIRSQYRHFVVDEYQDVNPLQQRLLEAWLGGREDLCVVGDASQTIYSFTGASADHLLGFARQRPGAVVVRLERDYRSTPQVVQLANQVIAGASGQHAAARLKLVGQRPDGPVPRVVRCEDETAEAEAVAARCAELITGDTPASEIAVLFRTNAQSELYEQALAERGVPYVVRGTERFFERPEVREAMILLRGAAHAAAADQPLVEAVTDALSGGGFTPAAPPPGGAARERWEALAALVRLASDAIAAGTVAGTAGAGLPAFNDLLAGRATAQHAPTVEGVTLASLHAAKGLEWAAVFLVGLTEGTMPISYAQTTDHIEEERRLLYVGITRAKERLWLSWAAARQPGGRSGRRPSRFLPTDAPEQKATRATSFVASSPAKPKRGLPTCRLCGVALFDSTQRKLRRCGGCPPPEPDAELFERLREWRERIAAELAVPPYLILTDASMTAVAEDQPDSLAELGEIPGMGPARLTRYGQAVLALVAGALPDSVPDPGNSTA</sequence>
<dbReference type="InterPro" id="IPR002121">
    <property type="entry name" value="HRDC_dom"/>
</dbReference>
<dbReference type="CDD" id="cd18807">
    <property type="entry name" value="SF1_C_UvrD"/>
    <property type="match status" value="1"/>
</dbReference>
<comment type="caution">
    <text evidence="17">The sequence shown here is derived from an EMBL/GenBank/DDBJ whole genome shotgun (WGS) entry which is preliminary data.</text>
</comment>
<evidence type="ECO:0000256" key="2">
    <source>
        <dbReference type="ARBA" id="ARBA00022741"/>
    </source>
</evidence>
<protein>
    <recommendedName>
        <fullName evidence="10">DNA 3'-5' helicase</fullName>
        <ecNumber evidence="10">5.6.2.4</ecNumber>
    </recommendedName>
</protein>
<proteinExistence type="inferred from homology"/>
<dbReference type="PANTHER" id="PTHR11070:SF69">
    <property type="entry name" value="ATP-DEPENDENT DNA HELICASE UVRD2"/>
    <property type="match status" value="1"/>
</dbReference>
<accession>A0ABP4UM46</accession>
<evidence type="ECO:0000256" key="13">
    <source>
        <dbReference type="SAM" id="MobiDB-lite"/>
    </source>
</evidence>
<gene>
    <name evidence="17" type="ORF">GCM10009765_63770</name>
</gene>
<dbReference type="Gene3D" id="3.40.50.300">
    <property type="entry name" value="P-loop containing nucleotide triphosphate hydrolases"/>
    <property type="match status" value="3"/>
</dbReference>
<dbReference type="PANTHER" id="PTHR11070">
    <property type="entry name" value="UVRD / RECB / PCRA DNA HELICASE FAMILY MEMBER"/>
    <property type="match status" value="1"/>
</dbReference>
<evidence type="ECO:0000313" key="17">
    <source>
        <dbReference type="EMBL" id="GAA1705679.1"/>
    </source>
</evidence>
<dbReference type="EMBL" id="BAAANY010000031">
    <property type="protein sequence ID" value="GAA1705679.1"/>
    <property type="molecule type" value="Genomic_DNA"/>
</dbReference>
<evidence type="ECO:0000259" key="16">
    <source>
        <dbReference type="PROSITE" id="PS51217"/>
    </source>
</evidence>
<evidence type="ECO:0000313" key="18">
    <source>
        <dbReference type="Proteomes" id="UP001500618"/>
    </source>
</evidence>
<dbReference type="GO" id="GO:0004386">
    <property type="term" value="F:helicase activity"/>
    <property type="evidence" value="ECO:0007669"/>
    <property type="project" value="UniProtKB-KW"/>
</dbReference>
<keyword evidence="7" id="KW-0234">DNA repair</keyword>
<evidence type="ECO:0000256" key="10">
    <source>
        <dbReference type="ARBA" id="ARBA00034808"/>
    </source>
</evidence>
<evidence type="ECO:0000256" key="12">
    <source>
        <dbReference type="PROSITE-ProRule" id="PRU00560"/>
    </source>
</evidence>
<feature type="domain" description="HRDC" evidence="14">
    <location>
        <begin position="620"/>
        <end position="700"/>
    </location>
</feature>
<dbReference type="InterPro" id="IPR010997">
    <property type="entry name" value="HRDC-like_sf"/>
</dbReference>
<evidence type="ECO:0000256" key="8">
    <source>
        <dbReference type="ARBA" id="ARBA00023235"/>
    </source>
</evidence>
<keyword evidence="2 12" id="KW-0547">Nucleotide-binding</keyword>
<comment type="catalytic activity">
    <reaction evidence="11">
        <text>ATP + H2O = ADP + phosphate + H(+)</text>
        <dbReference type="Rhea" id="RHEA:13065"/>
        <dbReference type="ChEBI" id="CHEBI:15377"/>
        <dbReference type="ChEBI" id="CHEBI:15378"/>
        <dbReference type="ChEBI" id="CHEBI:30616"/>
        <dbReference type="ChEBI" id="CHEBI:43474"/>
        <dbReference type="ChEBI" id="CHEBI:456216"/>
        <dbReference type="EC" id="5.6.2.4"/>
    </reaction>
</comment>
<evidence type="ECO:0000256" key="1">
    <source>
        <dbReference type="ARBA" id="ARBA00009922"/>
    </source>
</evidence>
<dbReference type="InterPro" id="IPR014017">
    <property type="entry name" value="DNA_helicase_UvrD-like_C"/>
</dbReference>
<dbReference type="InterPro" id="IPR014016">
    <property type="entry name" value="UvrD-like_ATP-bd"/>
</dbReference>
<organism evidence="17 18">
    <name type="scientific">Fodinicola feengrottensis</name>
    <dbReference type="NCBI Taxonomy" id="435914"/>
    <lineage>
        <taxon>Bacteria</taxon>
        <taxon>Bacillati</taxon>
        <taxon>Actinomycetota</taxon>
        <taxon>Actinomycetes</taxon>
        <taxon>Mycobacteriales</taxon>
        <taxon>Fodinicola</taxon>
    </lineage>
</organism>
<dbReference type="Gene3D" id="1.10.150.80">
    <property type="entry name" value="HRDC domain"/>
    <property type="match status" value="1"/>
</dbReference>
<dbReference type="EC" id="5.6.2.4" evidence="10"/>
<feature type="binding site" evidence="12">
    <location>
        <begin position="27"/>
        <end position="34"/>
    </location>
    <ligand>
        <name>ATP</name>
        <dbReference type="ChEBI" id="CHEBI:30616"/>
    </ligand>
</feature>
<dbReference type="Pfam" id="PF00570">
    <property type="entry name" value="HRDC"/>
    <property type="match status" value="1"/>
</dbReference>
<dbReference type="Gene3D" id="1.10.486.10">
    <property type="entry name" value="PCRA, domain 4"/>
    <property type="match status" value="1"/>
</dbReference>
<keyword evidence="5 12" id="KW-0347">Helicase</keyword>
<evidence type="ECO:0000259" key="14">
    <source>
        <dbReference type="PROSITE" id="PS50967"/>
    </source>
</evidence>
<reference evidence="18" key="1">
    <citation type="journal article" date="2019" name="Int. J. Syst. Evol. Microbiol.">
        <title>The Global Catalogue of Microorganisms (GCM) 10K type strain sequencing project: providing services to taxonomists for standard genome sequencing and annotation.</title>
        <authorList>
            <consortium name="The Broad Institute Genomics Platform"/>
            <consortium name="The Broad Institute Genome Sequencing Center for Infectious Disease"/>
            <person name="Wu L."/>
            <person name="Ma J."/>
        </authorList>
    </citation>
    <scope>NUCLEOTIDE SEQUENCE [LARGE SCALE GENOMIC DNA]</scope>
    <source>
        <strain evidence="18">JCM 14718</strain>
    </source>
</reference>
<keyword evidence="18" id="KW-1185">Reference proteome</keyword>
<dbReference type="SUPFAM" id="SSF52540">
    <property type="entry name" value="P-loop containing nucleoside triphosphate hydrolases"/>
    <property type="match status" value="1"/>
</dbReference>
<dbReference type="PROSITE" id="PS50967">
    <property type="entry name" value="HRDC"/>
    <property type="match status" value="1"/>
</dbReference>
<dbReference type="InterPro" id="IPR000212">
    <property type="entry name" value="DNA_helicase_UvrD/REP"/>
</dbReference>
<dbReference type="Pfam" id="PF00580">
    <property type="entry name" value="UvrD-helicase"/>
    <property type="match status" value="1"/>
</dbReference>
<comment type="catalytic activity">
    <reaction evidence="9">
        <text>Couples ATP hydrolysis with the unwinding of duplex DNA by translocating in the 3'-5' direction.</text>
        <dbReference type="EC" id="5.6.2.4"/>
    </reaction>
</comment>
<dbReference type="CDD" id="cd17932">
    <property type="entry name" value="DEXQc_UvrD"/>
    <property type="match status" value="1"/>
</dbReference>
<dbReference type="PROSITE" id="PS51217">
    <property type="entry name" value="UVRD_HELICASE_CTER"/>
    <property type="match status" value="1"/>
</dbReference>
<feature type="domain" description="UvrD-like helicase C-terminal" evidence="16">
    <location>
        <begin position="288"/>
        <end position="542"/>
    </location>
</feature>
<evidence type="ECO:0000256" key="4">
    <source>
        <dbReference type="ARBA" id="ARBA00022801"/>
    </source>
</evidence>
<dbReference type="SMART" id="SM00341">
    <property type="entry name" value="HRDC"/>
    <property type="match status" value="1"/>
</dbReference>
<dbReference type="InterPro" id="IPR027417">
    <property type="entry name" value="P-loop_NTPase"/>
</dbReference>
<keyword evidence="8" id="KW-0413">Isomerase</keyword>
<dbReference type="InterPro" id="IPR044876">
    <property type="entry name" value="HRDC_dom_sf"/>
</dbReference>
<keyword evidence="6 12" id="KW-0067">ATP-binding</keyword>